<dbReference type="SUPFAM" id="SSF103506">
    <property type="entry name" value="Mitochondrial carrier"/>
    <property type="match status" value="1"/>
</dbReference>
<feature type="repeat" description="Solcar" evidence="10">
    <location>
        <begin position="206"/>
        <end position="297"/>
    </location>
</feature>
<dbReference type="AlphaFoldDB" id="A0AAV7K6C4"/>
<dbReference type="InterPro" id="IPR023395">
    <property type="entry name" value="MCP_dom_sf"/>
</dbReference>
<accession>A0AAV7K6C4</accession>
<proteinExistence type="inferred from homology"/>
<evidence type="ECO:0000256" key="9">
    <source>
        <dbReference type="ARBA" id="ARBA00023136"/>
    </source>
</evidence>
<feature type="signal peptide" evidence="12">
    <location>
        <begin position="1"/>
        <end position="17"/>
    </location>
</feature>
<evidence type="ECO:0000256" key="2">
    <source>
        <dbReference type="ARBA" id="ARBA00006375"/>
    </source>
</evidence>
<gene>
    <name evidence="13" type="ORF">LOD99_1423</name>
</gene>
<keyword evidence="14" id="KW-1185">Reference proteome</keyword>
<comment type="caution">
    <text evidence="13">The sequence shown here is derived from an EMBL/GenBank/DDBJ whole genome shotgun (WGS) entry which is preliminary data.</text>
</comment>
<keyword evidence="8" id="KW-0496">Mitochondrion</keyword>
<feature type="repeat" description="Solcar" evidence="10">
    <location>
        <begin position="103"/>
        <end position="196"/>
    </location>
</feature>
<comment type="similarity">
    <text evidence="2 11">Belongs to the mitochondrial carrier (TC 2.A.29) family.</text>
</comment>
<keyword evidence="9 10" id="KW-0472">Membrane</keyword>
<keyword evidence="4 10" id="KW-0812">Transmembrane</keyword>
<evidence type="ECO:0000256" key="4">
    <source>
        <dbReference type="ARBA" id="ARBA00022692"/>
    </source>
</evidence>
<comment type="subcellular location">
    <subcellularLocation>
        <location evidence="1">Mitochondrion inner membrane</location>
        <topology evidence="1">Multi-pass membrane protein</topology>
    </subcellularLocation>
</comment>
<dbReference type="Proteomes" id="UP001165289">
    <property type="component" value="Unassembled WGS sequence"/>
</dbReference>
<evidence type="ECO:0000313" key="13">
    <source>
        <dbReference type="EMBL" id="KAI6656628.1"/>
    </source>
</evidence>
<keyword evidence="12" id="KW-0732">Signal</keyword>
<sequence>MNLSEFLLGGLSAVCAGLFTNPLEVIKTRLQLQGELRAHGTYKRHYRNTLQAFYKVARTDGIYSIQKGLGPALMYQAVMNSVRLGSYQVLLDTGAAHDDKGRTRLPVTIAFGAIAGCMGSFMGSPFYQVKIHLQAQSAPSIAVGYQRSHTSATKALWSIFKQHGISGLWRGATGAMVRVTLGSAAQLSTFSNVQSVLSESLNRKITDISVLIASSFVSGLVVCLVMTPSDVICTRLYNQKVDTQGKGVTYKGILDCGRKILKNEGLKAFYKGLGPHYIRIGPHTLLCLVFWGKFRHVYQILNEK</sequence>
<evidence type="ECO:0000256" key="11">
    <source>
        <dbReference type="RuleBase" id="RU000488"/>
    </source>
</evidence>
<dbReference type="GO" id="GO:0005743">
    <property type="term" value="C:mitochondrial inner membrane"/>
    <property type="evidence" value="ECO:0007669"/>
    <property type="project" value="UniProtKB-SubCell"/>
</dbReference>
<evidence type="ECO:0000256" key="12">
    <source>
        <dbReference type="SAM" id="SignalP"/>
    </source>
</evidence>
<evidence type="ECO:0000256" key="5">
    <source>
        <dbReference type="ARBA" id="ARBA00022737"/>
    </source>
</evidence>
<dbReference type="EMBL" id="JAKMXF010000144">
    <property type="protein sequence ID" value="KAI6656628.1"/>
    <property type="molecule type" value="Genomic_DNA"/>
</dbReference>
<keyword evidence="3 11" id="KW-0813">Transport</keyword>
<evidence type="ECO:0000256" key="7">
    <source>
        <dbReference type="ARBA" id="ARBA00022989"/>
    </source>
</evidence>
<evidence type="ECO:0000256" key="8">
    <source>
        <dbReference type="ARBA" id="ARBA00023128"/>
    </source>
</evidence>
<dbReference type="PROSITE" id="PS50920">
    <property type="entry name" value="SOLCAR"/>
    <property type="match status" value="3"/>
</dbReference>
<feature type="repeat" description="Solcar" evidence="10">
    <location>
        <begin position="4"/>
        <end position="93"/>
    </location>
</feature>
<dbReference type="Gene3D" id="1.50.40.10">
    <property type="entry name" value="Mitochondrial carrier domain"/>
    <property type="match status" value="1"/>
</dbReference>
<dbReference type="PANTHER" id="PTHR45928">
    <property type="entry name" value="RE38146P"/>
    <property type="match status" value="1"/>
</dbReference>
<keyword evidence="7" id="KW-1133">Transmembrane helix</keyword>
<evidence type="ECO:0000256" key="10">
    <source>
        <dbReference type="PROSITE-ProRule" id="PRU00282"/>
    </source>
</evidence>
<dbReference type="InterPro" id="IPR018108">
    <property type="entry name" value="MCP_transmembrane"/>
</dbReference>
<dbReference type="Pfam" id="PF00153">
    <property type="entry name" value="Mito_carr"/>
    <property type="match status" value="3"/>
</dbReference>
<evidence type="ECO:0000256" key="6">
    <source>
        <dbReference type="ARBA" id="ARBA00022792"/>
    </source>
</evidence>
<evidence type="ECO:0000256" key="1">
    <source>
        <dbReference type="ARBA" id="ARBA00004448"/>
    </source>
</evidence>
<evidence type="ECO:0000313" key="14">
    <source>
        <dbReference type="Proteomes" id="UP001165289"/>
    </source>
</evidence>
<reference evidence="13 14" key="1">
    <citation type="journal article" date="2023" name="BMC Biol.">
        <title>The compact genome of the sponge Oopsacas minuta (Hexactinellida) is lacking key metazoan core genes.</title>
        <authorList>
            <person name="Santini S."/>
            <person name="Schenkelaars Q."/>
            <person name="Jourda C."/>
            <person name="Duchesne M."/>
            <person name="Belahbib H."/>
            <person name="Rocher C."/>
            <person name="Selva M."/>
            <person name="Riesgo A."/>
            <person name="Vervoort M."/>
            <person name="Leys S.P."/>
            <person name="Kodjabachian L."/>
            <person name="Le Bivic A."/>
            <person name="Borchiellini C."/>
            <person name="Claverie J.M."/>
            <person name="Renard E."/>
        </authorList>
    </citation>
    <scope>NUCLEOTIDE SEQUENCE [LARGE SCALE GENOMIC DNA]</scope>
    <source>
        <strain evidence="13">SPO-2</strain>
    </source>
</reference>
<name>A0AAV7K6C4_9METZ</name>
<keyword evidence="5" id="KW-0677">Repeat</keyword>
<keyword evidence="6" id="KW-0999">Mitochondrion inner membrane</keyword>
<evidence type="ECO:0000256" key="3">
    <source>
        <dbReference type="ARBA" id="ARBA00022448"/>
    </source>
</evidence>
<organism evidence="13 14">
    <name type="scientific">Oopsacas minuta</name>
    <dbReference type="NCBI Taxonomy" id="111878"/>
    <lineage>
        <taxon>Eukaryota</taxon>
        <taxon>Metazoa</taxon>
        <taxon>Porifera</taxon>
        <taxon>Hexactinellida</taxon>
        <taxon>Hexasterophora</taxon>
        <taxon>Lyssacinosida</taxon>
        <taxon>Leucopsacidae</taxon>
        <taxon>Oopsacas</taxon>
    </lineage>
</organism>
<protein>
    <submittedName>
        <fullName evidence="13">Solute carrier family 25 member 35-like isoform X2</fullName>
    </submittedName>
</protein>
<dbReference type="InterPro" id="IPR051508">
    <property type="entry name" value="Mito_Carrier_Antiporter"/>
</dbReference>
<dbReference type="PANTHER" id="PTHR45928:SF1">
    <property type="entry name" value="RE38146P"/>
    <property type="match status" value="1"/>
</dbReference>
<feature type="chain" id="PRO_5043552200" evidence="12">
    <location>
        <begin position="18"/>
        <end position="304"/>
    </location>
</feature>